<dbReference type="Proteomes" id="UP000198224">
    <property type="component" value="Chromosome I"/>
</dbReference>
<dbReference type="SUPFAM" id="SSF47413">
    <property type="entry name" value="lambda repressor-like DNA-binding domains"/>
    <property type="match status" value="1"/>
</dbReference>
<accession>A0A1C4VZX7</accession>
<dbReference type="InterPro" id="IPR043917">
    <property type="entry name" value="DUF5753"/>
</dbReference>
<gene>
    <name evidence="2" type="ORF">GA0070612_1979</name>
</gene>
<reference evidence="3" key="1">
    <citation type="submission" date="2016-06" db="EMBL/GenBank/DDBJ databases">
        <authorList>
            <person name="Varghese N."/>
            <person name="Submissions Spin"/>
        </authorList>
    </citation>
    <scope>NUCLEOTIDE SEQUENCE [LARGE SCALE GENOMIC DNA]</scope>
    <source>
        <strain evidence="3">DSM 45160</strain>
    </source>
</reference>
<dbReference type="CDD" id="cd00093">
    <property type="entry name" value="HTH_XRE"/>
    <property type="match status" value="1"/>
</dbReference>
<dbReference type="EMBL" id="LT607409">
    <property type="protein sequence ID" value="SCE89488.1"/>
    <property type="molecule type" value="Genomic_DNA"/>
</dbReference>
<organism evidence="2 3">
    <name type="scientific">Micromonospora chokoriensis</name>
    <dbReference type="NCBI Taxonomy" id="356851"/>
    <lineage>
        <taxon>Bacteria</taxon>
        <taxon>Bacillati</taxon>
        <taxon>Actinomycetota</taxon>
        <taxon>Actinomycetes</taxon>
        <taxon>Micromonosporales</taxon>
        <taxon>Micromonosporaceae</taxon>
        <taxon>Micromonospora</taxon>
    </lineage>
</organism>
<protein>
    <recommendedName>
        <fullName evidence="1">DUF5753 domain-containing protein</fullName>
    </recommendedName>
</protein>
<keyword evidence="3" id="KW-1185">Reference proteome</keyword>
<evidence type="ECO:0000313" key="2">
    <source>
        <dbReference type="EMBL" id="SCE89488.1"/>
    </source>
</evidence>
<dbReference type="AlphaFoldDB" id="A0A1C4VZX7"/>
<dbReference type="GO" id="GO:0003677">
    <property type="term" value="F:DNA binding"/>
    <property type="evidence" value="ECO:0007669"/>
    <property type="project" value="InterPro"/>
</dbReference>
<sequence>MSSLWEGAAPCAHPRRSWTVSVTRERKLSKICGRPGAAPTRTRPPGLGSLPAAPPASYIAESDGISTRRSSIPGDVRDVHRGGRMNHALQVAMAEAGETAESLAAQTGVDPKTAARWISPGRVPQPRRRAKLAALLGRDVGDLWPDVLKRREPQWLREWVDWEREAVAIRWFEHTWVPGLLQTDAYARATLTGEALTLDEVDDVVASRIDRQAILRRERPPLLVAVVHELVLYQSAYDDRSLMREQVAHLAQCAALPAVQVLVVPQDVGMYPGLGGGFIVAELPDGGQVAHIDSQVRAQILNGAADVATLNHRWERIRSEALSRQQSLDLIRKAAGSWT</sequence>
<dbReference type="Pfam" id="PF19054">
    <property type="entry name" value="DUF5753"/>
    <property type="match status" value="1"/>
</dbReference>
<name>A0A1C4VZX7_9ACTN</name>
<feature type="domain" description="DUF5753" evidence="1">
    <location>
        <begin position="157"/>
        <end position="333"/>
    </location>
</feature>
<dbReference type="InterPro" id="IPR001387">
    <property type="entry name" value="Cro/C1-type_HTH"/>
</dbReference>
<dbReference type="InterPro" id="IPR010982">
    <property type="entry name" value="Lambda_DNA-bd_dom_sf"/>
</dbReference>
<evidence type="ECO:0000313" key="3">
    <source>
        <dbReference type="Proteomes" id="UP000198224"/>
    </source>
</evidence>
<proteinExistence type="predicted"/>
<evidence type="ECO:0000259" key="1">
    <source>
        <dbReference type="Pfam" id="PF19054"/>
    </source>
</evidence>